<protein>
    <submittedName>
        <fullName evidence="1">Uncharacterized protein</fullName>
    </submittedName>
</protein>
<gene>
    <name evidence="1" type="ORF">COT89_01875</name>
</gene>
<organism evidence="1 2">
    <name type="scientific">Candidatus Colwellbacteria bacterium CG10_big_fil_rev_8_21_14_0_10_42_22</name>
    <dbReference type="NCBI Taxonomy" id="1974540"/>
    <lineage>
        <taxon>Bacteria</taxon>
        <taxon>Candidatus Colwelliibacteriota</taxon>
    </lineage>
</organism>
<comment type="caution">
    <text evidence="1">The sequence shown here is derived from an EMBL/GenBank/DDBJ whole genome shotgun (WGS) entry which is preliminary data.</text>
</comment>
<proteinExistence type="predicted"/>
<reference evidence="2" key="1">
    <citation type="submission" date="2017-09" db="EMBL/GenBank/DDBJ databases">
        <title>Depth-based differentiation of microbial function through sediment-hosted aquifers and enrichment of novel symbionts in the deep terrestrial subsurface.</title>
        <authorList>
            <person name="Probst A.J."/>
            <person name="Ladd B."/>
            <person name="Jarett J.K."/>
            <person name="Geller-Mcgrath D.E."/>
            <person name="Sieber C.M.K."/>
            <person name="Emerson J.B."/>
            <person name="Anantharaman K."/>
            <person name="Thomas B.C."/>
            <person name="Malmstrom R."/>
            <person name="Stieglmeier M."/>
            <person name="Klingl A."/>
            <person name="Woyke T."/>
            <person name="Ryan C.M."/>
            <person name="Banfield J.F."/>
        </authorList>
    </citation>
    <scope>NUCLEOTIDE SEQUENCE [LARGE SCALE GENOMIC DNA]</scope>
</reference>
<evidence type="ECO:0000313" key="2">
    <source>
        <dbReference type="Proteomes" id="UP000231466"/>
    </source>
</evidence>
<dbReference type="Proteomes" id="UP000231466">
    <property type="component" value="Unassembled WGS sequence"/>
</dbReference>
<evidence type="ECO:0000313" key="1">
    <source>
        <dbReference type="EMBL" id="PIR97979.1"/>
    </source>
</evidence>
<accession>A0A2H0VHZ5</accession>
<sequence>MAIKVTGGLYESLMRQIAEIMRQIHQPGGYPFDPARLHQGLQRLIEGLMDSAASATYPITVDYGLSVEAMVKAGRYDWVNDYITSRNFPTKKKGKKQVVVELIHLNRSVSTDDALKELDKMGMRPAELHELLALGQMYPELQREFPVVALGSVWQNPNGNRYVSYLSRDDSERNLYLDWFEVDWYGFFRFAAVRK</sequence>
<name>A0A2H0VHZ5_9BACT</name>
<dbReference type="EMBL" id="PFAH01000007">
    <property type="protein sequence ID" value="PIR97979.1"/>
    <property type="molecule type" value="Genomic_DNA"/>
</dbReference>
<dbReference type="AlphaFoldDB" id="A0A2H0VHZ5"/>